<proteinExistence type="predicted"/>
<evidence type="ECO:0000259" key="2">
    <source>
        <dbReference type="Pfam" id="PF13439"/>
    </source>
</evidence>
<dbReference type="PANTHER" id="PTHR45947">
    <property type="entry name" value="SULFOQUINOVOSYL TRANSFERASE SQD2"/>
    <property type="match status" value="1"/>
</dbReference>
<reference evidence="3 4" key="1">
    <citation type="submission" date="2017-08" db="EMBL/GenBank/DDBJ databases">
        <title>Identification and genetic characteristics of simultaneous BTEX- and naphthalene-degrading Paraburkholderia sp. BN5 isolated from petroleum-contaminated soil.</title>
        <authorList>
            <person name="Lee Y."/>
            <person name="Jeon C.O."/>
        </authorList>
    </citation>
    <scope>NUCLEOTIDE SEQUENCE [LARGE SCALE GENOMIC DNA]</scope>
    <source>
        <strain evidence="3 4">BN5</strain>
    </source>
</reference>
<keyword evidence="4" id="KW-1185">Reference proteome</keyword>
<dbReference type="PANTHER" id="PTHR45947:SF3">
    <property type="entry name" value="SULFOQUINOVOSYL TRANSFERASE SQD2"/>
    <property type="match status" value="1"/>
</dbReference>
<evidence type="ECO:0000259" key="1">
    <source>
        <dbReference type="Pfam" id="PF00534"/>
    </source>
</evidence>
<dbReference type="EMBL" id="CP022990">
    <property type="protein sequence ID" value="ASW02734.1"/>
    <property type="molecule type" value="Genomic_DNA"/>
</dbReference>
<gene>
    <name evidence="3" type="ORF">CJU94_32350</name>
</gene>
<dbReference type="Gene3D" id="3.40.50.2000">
    <property type="entry name" value="Glycogen Phosphorylase B"/>
    <property type="match status" value="2"/>
</dbReference>
<evidence type="ECO:0000313" key="3">
    <source>
        <dbReference type="EMBL" id="ASW02734.1"/>
    </source>
</evidence>
<dbReference type="InterPro" id="IPR028098">
    <property type="entry name" value="Glyco_trans_4-like_N"/>
</dbReference>
<dbReference type="Pfam" id="PF13439">
    <property type="entry name" value="Glyco_transf_4"/>
    <property type="match status" value="1"/>
</dbReference>
<dbReference type="CDD" id="cd03801">
    <property type="entry name" value="GT4_PimA-like"/>
    <property type="match status" value="1"/>
</dbReference>
<dbReference type="RefSeq" id="WP_095422593.1">
    <property type="nucleotide sequence ID" value="NZ_CP022990.1"/>
</dbReference>
<feature type="domain" description="Glycosyltransferase subfamily 4-like N-terminal" evidence="2">
    <location>
        <begin position="48"/>
        <end position="177"/>
    </location>
</feature>
<dbReference type="SUPFAM" id="SSF53756">
    <property type="entry name" value="UDP-Glycosyltransferase/glycogen phosphorylase"/>
    <property type="match status" value="1"/>
</dbReference>
<dbReference type="KEGG" id="parb:CJU94_32350"/>
<dbReference type="OrthoDB" id="484631at2"/>
<sequence length="384" mass="41912">MSDRRGNHAHLPHDAAPLRVLHVGPGQGQRGGIASVLAELGAQRGRFRHAGIVVTIFETHGFENIRSLLSFLLMDIPRFLFAMLKGVDLIHFHVSVRGSFYRKFMLYLLARLCGKKTIFHLHAGNFQYFLTRSGWATRKAVLCFVRGADAVVAVSSAIATELKRHQGAARNLYVIGNTAYGAQLAAGAALRDSHDAKGADMTPYVAFAGRFTEGKGLDELLRAVASVNRRGLQVQLRLAGTGDTNRWTRAAIDYGVCDQVHFVGWLQGDAKLAFYRDAAVFCMPSHFEAFGISTLEAMFIGCPVIGTRVGGFLDLVEEGVTGYLVGCGDADELAERILQLVESPDLARAMGRQAVSRASSRYSVDAIVSQYVRCYRNVGESKGE</sequence>
<dbReference type="AlphaFoldDB" id="A0A248VUM7"/>
<accession>A0A248VUM7</accession>
<dbReference type="Pfam" id="PF00534">
    <property type="entry name" value="Glycos_transf_1"/>
    <property type="match status" value="1"/>
</dbReference>
<protein>
    <submittedName>
        <fullName evidence="3">Glycosyl transferase family 1</fullName>
    </submittedName>
</protein>
<name>A0A248VUM7_9BURK</name>
<feature type="domain" description="Glycosyl transferase family 1" evidence="1">
    <location>
        <begin position="200"/>
        <end position="354"/>
    </location>
</feature>
<dbReference type="InterPro" id="IPR001296">
    <property type="entry name" value="Glyco_trans_1"/>
</dbReference>
<dbReference type="InterPro" id="IPR050194">
    <property type="entry name" value="Glycosyltransferase_grp1"/>
</dbReference>
<dbReference type="GO" id="GO:0016758">
    <property type="term" value="F:hexosyltransferase activity"/>
    <property type="evidence" value="ECO:0007669"/>
    <property type="project" value="TreeGrafter"/>
</dbReference>
<dbReference type="Proteomes" id="UP000215158">
    <property type="component" value="Chromosome 2"/>
</dbReference>
<organism evidence="3 4">
    <name type="scientific">Paraburkholderia aromaticivorans</name>
    <dbReference type="NCBI Taxonomy" id="2026199"/>
    <lineage>
        <taxon>Bacteria</taxon>
        <taxon>Pseudomonadati</taxon>
        <taxon>Pseudomonadota</taxon>
        <taxon>Betaproteobacteria</taxon>
        <taxon>Burkholderiales</taxon>
        <taxon>Burkholderiaceae</taxon>
        <taxon>Paraburkholderia</taxon>
    </lineage>
</organism>
<evidence type="ECO:0000313" key="4">
    <source>
        <dbReference type="Proteomes" id="UP000215158"/>
    </source>
</evidence>
<keyword evidence="3" id="KW-0808">Transferase</keyword>